<dbReference type="GO" id="GO:0045899">
    <property type="term" value="P:positive regulation of RNA polymerase II transcription preinitiation complex assembly"/>
    <property type="evidence" value="ECO:0007669"/>
    <property type="project" value="EnsemblFungi"/>
</dbReference>
<keyword evidence="2 4" id="KW-0697">Rotamase</keyword>
<gene>
    <name evidence="9" type="ORF">BCR33DRAFT_712055</name>
</gene>
<dbReference type="GO" id="GO:0140463">
    <property type="term" value="F:chromatin-protein adaptor activity"/>
    <property type="evidence" value="ECO:0007669"/>
    <property type="project" value="EnsemblFungi"/>
</dbReference>
<sequence length="185" mass="20641">MLQNMPPMQPHLIGCSQSSGSQQPVEHWIHNQKTTWKWSKSRNRPYYFNAKTNESVWDKPEGFNGPAAKPPGSEGKVRASHLLVKHSGSRRPSSWREDKITRSVDEATAIIKGYREQIVSGETDLASLAKVYSDCSSARDGGDLNFFGRGQMQKSFEDATYALEVGQLSEPIYSDSGVHLILRTA</sequence>
<dbReference type="GO" id="GO:2000749">
    <property type="term" value="P:positive regulation of rDNA heterochromatin formation"/>
    <property type="evidence" value="ECO:0007669"/>
    <property type="project" value="EnsemblFungi"/>
</dbReference>
<evidence type="ECO:0000259" key="8">
    <source>
        <dbReference type="PROSITE" id="PS50198"/>
    </source>
</evidence>
<dbReference type="GO" id="GO:0000993">
    <property type="term" value="F:RNA polymerase II complex binding"/>
    <property type="evidence" value="ECO:0007669"/>
    <property type="project" value="EnsemblFungi"/>
</dbReference>
<proteinExistence type="predicted"/>
<comment type="caution">
    <text evidence="9">The sequence shown here is derived from an EMBL/GenBank/DDBJ whole genome shotgun (WGS) entry which is preliminary data.</text>
</comment>
<dbReference type="GO" id="GO:0006369">
    <property type="term" value="P:termination of RNA polymerase II transcription"/>
    <property type="evidence" value="ECO:0007669"/>
    <property type="project" value="EnsemblFungi"/>
</dbReference>
<dbReference type="InterPro" id="IPR051370">
    <property type="entry name" value="PPIase_Pin1"/>
</dbReference>
<dbReference type="GO" id="GO:0000122">
    <property type="term" value="P:negative regulation of transcription by RNA polymerase II"/>
    <property type="evidence" value="ECO:0007669"/>
    <property type="project" value="EnsemblFungi"/>
</dbReference>
<feature type="region of interest" description="Disordered" evidence="6">
    <location>
        <begin position="1"/>
        <end position="21"/>
    </location>
</feature>
<dbReference type="Proteomes" id="UP000193642">
    <property type="component" value="Unassembled WGS sequence"/>
</dbReference>
<dbReference type="InterPro" id="IPR001202">
    <property type="entry name" value="WW_dom"/>
</dbReference>
<dbReference type="GO" id="GO:0005634">
    <property type="term" value="C:nucleus"/>
    <property type="evidence" value="ECO:0007669"/>
    <property type="project" value="EnsemblFungi"/>
</dbReference>
<comment type="catalytic activity">
    <reaction evidence="1 5">
        <text>[protein]-peptidylproline (omega=180) = [protein]-peptidylproline (omega=0)</text>
        <dbReference type="Rhea" id="RHEA:16237"/>
        <dbReference type="Rhea" id="RHEA-COMP:10747"/>
        <dbReference type="Rhea" id="RHEA-COMP:10748"/>
        <dbReference type="ChEBI" id="CHEBI:83833"/>
        <dbReference type="ChEBI" id="CHEBI:83834"/>
        <dbReference type="EC" id="5.2.1.8"/>
    </reaction>
</comment>
<keyword evidence="3 4" id="KW-0413">Isomerase</keyword>
<dbReference type="Gene3D" id="3.10.50.40">
    <property type="match status" value="1"/>
</dbReference>
<dbReference type="InterPro" id="IPR046357">
    <property type="entry name" value="PPIase_dom_sf"/>
</dbReference>
<reference evidence="9 10" key="1">
    <citation type="submission" date="2016-07" db="EMBL/GenBank/DDBJ databases">
        <title>Pervasive Adenine N6-methylation of Active Genes in Fungi.</title>
        <authorList>
            <consortium name="DOE Joint Genome Institute"/>
            <person name="Mondo S.J."/>
            <person name="Dannebaum R.O."/>
            <person name="Kuo R.C."/>
            <person name="Labutti K."/>
            <person name="Haridas S."/>
            <person name="Kuo A."/>
            <person name="Salamov A."/>
            <person name="Ahrendt S.R."/>
            <person name="Lipzen A."/>
            <person name="Sullivan W."/>
            <person name="Andreopoulos W.B."/>
            <person name="Clum A."/>
            <person name="Lindquist E."/>
            <person name="Daum C."/>
            <person name="Ramamoorthy G.K."/>
            <person name="Gryganskyi A."/>
            <person name="Culley D."/>
            <person name="Magnuson J.K."/>
            <person name="James T.Y."/>
            <person name="O'Malley M.A."/>
            <person name="Stajich J.E."/>
            <person name="Spatafora J.W."/>
            <person name="Visel A."/>
            <person name="Grigoriev I.V."/>
        </authorList>
    </citation>
    <scope>NUCLEOTIDE SEQUENCE [LARGE SCALE GENOMIC DNA]</scope>
    <source>
        <strain evidence="9 10">JEL800</strain>
    </source>
</reference>
<organism evidence="9 10">
    <name type="scientific">Rhizoclosmatium globosum</name>
    <dbReference type="NCBI Taxonomy" id="329046"/>
    <lineage>
        <taxon>Eukaryota</taxon>
        <taxon>Fungi</taxon>
        <taxon>Fungi incertae sedis</taxon>
        <taxon>Chytridiomycota</taxon>
        <taxon>Chytridiomycota incertae sedis</taxon>
        <taxon>Chytridiomycetes</taxon>
        <taxon>Chytridiales</taxon>
        <taxon>Chytriomycetaceae</taxon>
        <taxon>Rhizoclosmatium</taxon>
    </lineage>
</organism>
<evidence type="ECO:0000256" key="5">
    <source>
        <dbReference type="RuleBase" id="RU363014"/>
    </source>
</evidence>
<dbReference type="Pfam" id="PF00639">
    <property type="entry name" value="Rotamase"/>
    <property type="match status" value="1"/>
</dbReference>
<dbReference type="PROSITE" id="PS50198">
    <property type="entry name" value="PPIC_PPIASE_2"/>
    <property type="match status" value="1"/>
</dbReference>
<name>A0A1Y2CY84_9FUNG</name>
<dbReference type="PANTHER" id="PTHR10657:SF4">
    <property type="entry name" value="PEPTIDYL-PROLYL CIS-TRANS ISOMERASE-RELATED"/>
    <property type="match status" value="1"/>
</dbReference>
<dbReference type="SUPFAM" id="SSF51045">
    <property type="entry name" value="WW domain"/>
    <property type="match status" value="1"/>
</dbReference>
<dbReference type="CDD" id="cd00201">
    <property type="entry name" value="WW"/>
    <property type="match status" value="1"/>
</dbReference>
<dbReference type="EMBL" id="MCGO01000004">
    <property type="protein sequence ID" value="ORY51856.1"/>
    <property type="molecule type" value="Genomic_DNA"/>
</dbReference>
<dbReference type="InterPro" id="IPR000297">
    <property type="entry name" value="PPIase_PpiC"/>
</dbReference>
<protein>
    <recommendedName>
        <fullName evidence="5">Peptidyl-prolyl cis-trans isomerase</fullName>
        <ecNumber evidence="5">5.2.1.8</ecNumber>
    </recommendedName>
</protein>
<dbReference type="PROSITE" id="PS50020">
    <property type="entry name" value="WW_DOMAIN_2"/>
    <property type="match status" value="1"/>
</dbReference>
<dbReference type="GO" id="GO:0180010">
    <property type="term" value="P:co-transcriptional mRNA 3'-end processing, cleavage and polyadenylation pathway"/>
    <property type="evidence" value="ECO:0007669"/>
    <property type="project" value="EnsemblFungi"/>
</dbReference>
<evidence type="ECO:0000259" key="7">
    <source>
        <dbReference type="PROSITE" id="PS50020"/>
    </source>
</evidence>
<dbReference type="EC" id="5.2.1.8" evidence="5"/>
<dbReference type="Pfam" id="PF00397">
    <property type="entry name" value="WW"/>
    <property type="match status" value="1"/>
</dbReference>
<evidence type="ECO:0000256" key="3">
    <source>
        <dbReference type="ARBA" id="ARBA00023235"/>
    </source>
</evidence>
<dbReference type="PANTHER" id="PTHR10657">
    <property type="entry name" value="PEPTIDYL-PROLYL CIS-TRANS ISOMERASE"/>
    <property type="match status" value="1"/>
</dbReference>
<dbReference type="AlphaFoldDB" id="A0A1Y2CY84"/>
<dbReference type="InterPro" id="IPR036020">
    <property type="entry name" value="WW_dom_sf"/>
</dbReference>
<dbReference type="STRING" id="329046.A0A1Y2CY84"/>
<dbReference type="GO" id="GO:0003755">
    <property type="term" value="F:peptidyl-prolyl cis-trans isomerase activity"/>
    <property type="evidence" value="ECO:0007669"/>
    <property type="project" value="UniProtKB-UniRule"/>
</dbReference>
<evidence type="ECO:0000313" key="10">
    <source>
        <dbReference type="Proteomes" id="UP000193642"/>
    </source>
</evidence>
<dbReference type="GO" id="GO:2000059">
    <property type="term" value="P:negative regulation of ubiquitin-dependent protein catabolic process"/>
    <property type="evidence" value="ECO:0007669"/>
    <property type="project" value="EnsemblFungi"/>
</dbReference>
<dbReference type="OrthoDB" id="2530521at2759"/>
<evidence type="ECO:0000313" key="9">
    <source>
        <dbReference type="EMBL" id="ORY51856.1"/>
    </source>
</evidence>
<feature type="domain" description="PpiC" evidence="8">
    <location>
        <begin position="74"/>
        <end position="185"/>
    </location>
</feature>
<evidence type="ECO:0000256" key="2">
    <source>
        <dbReference type="ARBA" id="ARBA00023110"/>
    </source>
</evidence>
<dbReference type="FunFam" id="3.10.50.40:FF:000010">
    <property type="entry name" value="Peptidyl-prolyl cis-trans isomerase Pin1"/>
    <property type="match status" value="1"/>
</dbReference>
<dbReference type="Gene3D" id="2.20.70.10">
    <property type="match status" value="1"/>
</dbReference>
<evidence type="ECO:0000256" key="1">
    <source>
        <dbReference type="ARBA" id="ARBA00000971"/>
    </source>
</evidence>
<dbReference type="SUPFAM" id="SSF54534">
    <property type="entry name" value="FKBP-like"/>
    <property type="match status" value="1"/>
</dbReference>
<keyword evidence="10" id="KW-1185">Reference proteome</keyword>
<evidence type="ECO:0000256" key="6">
    <source>
        <dbReference type="SAM" id="MobiDB-lite"/>
    </source>
</evidence>
<feature type="domain" description="WW" evidence="7">
    <location>
        <begin position="36"/>
        <end position="62"/>
    </location>
</feature>
<dbReference type="GO" id="GO:0005829">
    <property type="term" value="C:cytosol"/>
    <property type="evidence" value="ECO:0007669"/>
    <property type="project" value="TreeGrafter"/>
</dbReference>
<evidence type="ECO:0000256" key="4">
    <source>
        <dbReference type="PROSITE-ProRule" id="PRU00278"/>
    </source>
</evidence>
<accession>A0A1Y2CY84</accession>